<dbReference type="UniPathway" id="UPA00214"/>
<dbReference type="GO" id="GO:0005737">
    <property type="term" value="C:cytoplasm"/>
    <property type="evidence" value="ECO:0007669"/>
    <property type="project" value="TreeGrafter"/>
</dbReference>
<keyword evidence="11" id="KW-0119">Carbohydrate metabolism</keyword>
<gene>
    <name evidence="15" type="ORF">UFOPK1495_00690</name>
</gene>
<dbReference type="EC" id="2.7.7.12" evidence="5"/>
<evidence type="ECO:0000256" key="2">
    <source>
        <dbReference type="ARBA" id="ARBA00001947"/>
    </source>
</evidence>
<dbReference type="GO" id="GO:0008270">
    <property type="term" value="F:zinc ion binding"/>
    <property type="evidence" value="ECO:0007669"/>
    <property type="project" value="InterPro"/>
</dbReference>
<feature type="domain" description="Galactose-1-phosphate uridyl transferase N-terminal" evidence="13">
    <location>
        <begin position="158"/>
        <end position="234"/>
    </location>
</feature>
<accession>A0A6J6CC56</accession>
<dbReference type="Pfam" id="PF01087">
    <property type="entry name" value="GalP_UDP_transf"/>
    <property type="match status" value="1"/>
</dbReference>
<dbReference type="SUPFAM" id="SSF54197">
    <property type="entry name" value="HIT-like"/>
    <property type="match status" value="2"/>
</dbReference>
<keyword evidence="10" id="KW-0299">Galactose metabolism</keyword>
<keyword evidence="7" id="KW-0548">Nucleotidyltransferase</keyword>
<evidence type="ECO:0000256" key="10">
    <source>
        <dbReference type="ARBA" id="ARBA00023144"/>
    </source>
</evidence>
<dbReference type="InterPro" id="IPR001937">
    <property type="entry name" value="GalP_UDPtransf1"/>
</dbReference>
<proteinExistence type="inferred from homology"/>
<comment type="catalytic activity">
    <reaction evidence="1">
        <text>alpha-D-galactose 1-phosphate + UDP-alpha-D-glucose = alpha-D-glucose 1-phosphate + UDP-alpha-D-galactose</text>
        <dbReference type="Rhea" id="RHEA:13989"/>
        <dbReference type="ChEBI" id="CHEBI:58336"/>
        <dbReference type="ChEBI" id="CHEBI:58601"/>
        <dbReference type="ChEBI" id="CHEBI:58885"/>
        <dbReference type="ChEBI" id="CHEBI:66914"/>
        <dbReference type="EC" id="2.7.7.12"/>
    </reaction>
</comment>
<evidence type="ECO:0000256" key="7">
    <source>
        <dbReference type="ARBA" id="ARBA00022695"/>
    </source>
</evidence>
<protein>
    <recommendedName>
        <fullName evidence="12">UDP-glucose--hexose-1-phosphate uridylyltransferase</fullName>
        <ecNumber evidence="5">2.7.7.12</ecNumber>
    </recommendedName>
    <alternativeName>
        <fullName evidence="12">UDP-glucose--hexose-1-phosphate uridylyltransferase</fullName>
    </alternativeName>
</protein>
<dbReference type="GO" id="GO:0033499">
    <property type="term" value="P:galactose catabolic process via UDP-galactose, Leloir pathway"/>
    <property type="evidence" value="ECO:0007669"/>
    <property type="project" value="TreeGrafter"/>
</dbReference>
<reference evidence="15" key="1">
    <citation type="submission" date="2020-05" db="EMBL/GenBank/DDBJ databases">
        <authorList>
            <person name="Chiriac C."/>
            <person name="Salcher M."/>
            <person name="Ghai R."/>
            <person name="Kavagutti S V."/>
        </authorList>
    </citation>
    <scope>NUCLEOTIDE SEQUENCE</scope>
</reference>
<evidence type="ECO:0000256" key="1">
    <source>
        <dbReference type="ARBA" id="ARBA00001107"/>
    </source>
</evidence>
<dbReference type="PROSITE" id="PS00117">
    <property type="entry name" value="GAL_P_UDP_TRANSF_I"/>
    <property type="match status" value="1"/>
</dbReference>
<evidence type="ECO:0000256" key="5">
    <source>
        <dbReference type="ARBA" id="ARBA00012384"/>
    </source>
</evidence>
<evidence type="ECO:0000256" key="3">
    <source>
        <dbReference type="ARBA" id="ARBA00004947"/>
    </source>
</evidence>
<dbReference type="PANTHER" id="PTHR11943:SF1">
    <property type="entry name" value="GALACTOSE-1-PHOSPHATE URIDYLYLTRANSFERASE"/>
    <property type="match status" value="1"/>
</dbReference>
<evidence type="ECO:0000256" key="11">
    <source>
        <dbReference type="ARBA" id="ARBA00023277"/>
    </source>
</evidence>
<organism evidence="15">
    <name type="scientific">freshwater metagenome</name>
    <dbReference type="NCBI Taxonomy" id="449393"/>
    <lineage>
        <taxon>unclassified sequences</taxon>
        <taxon>metagenomes</taxon>
        <taxon>ecological metagenomes</taxon>
    </lineage>
</organism>
<dbReference type="EMBL" id="CAEZSU010000059">
    <property type="protein sequence ID" value="CAB4548685.1"/>
    <property type="molecule type" value="Genomic_DNA"/>
</dbReference>
<evidence type="ECO:0000256" key="8">
    <source>
        <dbReference type="ARBA" id="ARBA00022723"/>
    </source>
</evidence>
<dbReference type="GO" id="GO:0008108">
    <property type="term" value="F:UDP-glucose:hexose-1-phosphate uridylyltransferase activity"/>
    <property type="evidence" value="ECO:0007669"/>
    <property type="project" value="UniProtKB-EC"/>
</dbReference>
<name>A0A6J6CC56_9ZZZZ</name>
<comment type="similarity">
    <text evidence="4">Belongs to the galactose-1-phosphate uridylyltransferase type 1 family.</text>
</comment>
<evidence type="ECO:0000256" key="9">
    <source>
        <dbReference type="ARBA" id="ARBA00022833"/>
    </source>
</evidence>
<evidence type="ECO:0000259" key="14">
    <source>
        <dbReference type="Pfam" id="PF02744"/>
    </source>
</evidence>
<dbReference type="Gene3D" id="3.30.428.10">
    <property type="entry name" value="HIT-like"/>
    <property type="match status" value="2"/>
</dbReference>
<comment type="cofactor">
    <cofactor evidence="2">
        <name>Zn(2+)</name>
        <dbReference type="ChEBI" id="CHEBI:29105"/>
    </cofactor>
</comment>
<dbReference type="InterPro" id="IPR005849">
    <property type="entry name" value="GalP_Utransf_N"/>
</dbReference>
<sequence>MRIDLRRKANISVVEGNDEEATVDETLQEIRIPPLELATQSRNDQERRIGRVAEGFVFDFDAIGLCAHGGNPRPHPGCGQATTTTVRSMSGSEPFDSELAASAGYRIDPLSGAPAWMVPARQGRPNLPSEACPFCIGGVEAPEPYDVLAFPNRWPPFENGRAEIVLYTSEHNSSFADLTPDHARRVVDLWAERSATLGARDDVSYVLVFENRGPEVGATIAHPHGQIYAFDIVPPVVATEYATASATTFDAPSAEVMVATHGEWSAWVPPAASWPYELLLAPSTDVPDLPSLNDNERNDLASLLIDCIRRLDALFDEPMPFMMWFHQRPFDDIVRTPLRVHAHIAPLLRSPDTQRFVAAGELGSGVWFNPIEPIVAAAQLRSAI</sequence>
<comment type="pathway">
    <text evidence="3">Carbohydrate metabolism; galactose metabolism.</text>
</comment>
<evidence type="ECO:0000256" key="12">
    <source>
        <dbReference type="ARBA" id="ARBA00030549"/>
    </source>
</evidence>
<keyword evidence="9" id="KW-0862">Zinc</keyword>
<dbReference type="InterPro" id="IPR036265">
    <property type="entry name" value="HIT-like_sf"/>
</dbReference>
<evidence type="ECO:0000313" key="15">
    <source>
        <dbReference type="EMBL" id="CAB4548685.1"/>
    </source>
</evidence>
<dbReference type="AlphaFoldDB" id="A0A6J6CC56"/>
<keyword evidence="8" id="KW-0479">Metal-binding</keyword>
<keyword evidence="6" id="KW-0808">Transferase</keyword>
<dbReference type="InterPro" id="IPR019779">
    <property type="entry name" value="GalP_UDPtransf1_His-AS"/>
</dbReference>
<evidence type="ECO:0000256" key="4">
    <source>
        <dbReference type="ARBA" id="ARBA00010951"/>
    </source>
</evidence>
<dbReference type="PANTHER" id="PTHR11943">
    <property type="entry name" value="GALACTOSE-1-PHOSPHATE URIDYLYLTRANSFERASE"/>
    <property type="match status" value="1"/>
</dbReference>
<feature type="domain" description="Galactose-1-phosphate uridyl transferase C-terminal" evidence="14">
    <location>
        <begin position="253"/>
        <end position="357"/>
    </location>
</feature>
<dbReference type="Pfam" id="PF02744">
    <property type="entry name" value="GalP_UDP_tr_C"/>
    <property type="match status" value="1"/>
</dbReference>
<dbReference type="InterPro" id="IPR005850">
    <property type="entry name" value="GalP_Utransf_C"/>
</dbReference>
<evidence type="ECO:0000259" key="13">
    <source>
        <dbReference type="Pfam" id="PF01087"/>
    </source>
</evidence>
<evidence type="ECO:0000256" key="6">
    <source>
        <dbReference type="ARBA" id="ARBA00022679"/>
    </source>
</evidence>